<dbReference type="Proteomes" id="UP000624404">
    <property type="component" value="Unassembled WGS sequence"/>
</dbReference>
<sequence length="115" mass="12982">MEGSTKHDQGFDRGESMANSFLYCGRSRLIRTNCSKWSSTLVIRFHLTGTKGCIIRIISAEHDRFGQGKKCVCIPAKRRYGRLWSCCCEDGYTVVTRRSVLSYPDESVETGCSLD</sequence>
<comment type="caution">
    <text evidence="1">The sequence shown here is derived from an EMBL/GenBank/DDBJ whole genome shotgun (WGS) entry which is preliminary data.</text>
</comment>
<name>A0A8H2W0X6_9HELO</name>
<evidence type="ECO:0000313" key="2">
    <source>
        <dbReference type="Proteomes" id="UP000624404"/>
    </source>
</evidence>
<evidence type="ECO:0000313" key="1">
    <source>
        <dbReference type="EMBL" id="CAD6448558.1"/>
    </source>
</evidence>
<organism evidence="1 2">
    <name type="scientific">Sclerotinia trifoliorum</name>
    <dbReference type="NCBI Taxonomy" id="28548"/>
    <lineage>
        <taxon>Eukaryota</taxon>
        <taxon>Fungi</taxon>
        <taxon>Dikarya</taxon>
        <taxon>Ascomycota</taxon>
        <taxon>Pezizomycotina</taxon>
        <taxon>Leotiomycetes</taxon>
        <taxon>Helotiales</taxon>
        <taxon>Sclerotiniaceae</taxon>
        <taxon>Sclerotinia</taxon>
    </lineage>
</organism>
<dbReference type="EMBL" id="CAJHIA010000032">
    <property type="protein sequence ID" value="CAD6448558.1"/>
    <property type="molecule type" value="Genomic_DNA"/>
</dbReference>
<dbReference type="AlphaFoldDB" id="A0A8H2W0X6"/>
<protein>
    <submittedName>
        <fullName evidence="1">Fba40f9f-bf7e-45a9-988d-4d74e4377574</fullName>
    </submittedName>
</protein>
<keyword evidence="2" id="KW-1185">Reference proteome</keyword>
<reference evidence="1" key="1">
    <citation type="submission" date="2020-10" db="EMBL/GenBank/DDBJ databases">
        <authorList>
            <person name="Kusch S."/>
        </authorList>
    </citation>
    <scope>NUCLEOTIDE SEQUENCE</scope>
    <source>
        <strain evidence="1">SwB9</strain>
    </source>
</reference>
<gene>
    <name evidence="1" type="ORF">SCLTRI_LOCUS8350</name>
</gene>
<accession>A0A8H2W0X6</accession>
<proteinExistence type="predicted"/>